<dbReference type="PANTHER" id="PTHR33515:SF1">
    <property type="entry name" value="RIBOSOME-BINDING FACTOR A, CHLOROPLASTIC-RELATED"/>
    <property type="match status" value="1"/>
</dbReference>
<dbReference type="Pfam" id="PF02033">
    <property type="entry name" value="RBFA"/>
    <property type="match status" value="1"/>
</dbReference>
<dbReference type="InterPro" id="IPR023799">
    <property type="entry name" value="RbfA_dom_sf"/>
</dbReference>
<dbReference type="GO" id="GO:0005829">
    <property type="term" value="C:cytosol"/>
    <property type="evidence" value="ECO:0007669"/>
    <property type="project" value="TreeGrafter"/>
</dbReference>
<dbReference type="AlphaFoldDB" id="A0A6I8MCZ4"/>
<evidence type="ECO:0000313" key="4">
    <source>
        <dbReference type="Proteomes" id="UP000419017"/>
    </source>
</evidence>
<dbReference type="InterPro" id="IPR000238">
    <property type="entry name" value="RbfA"/>
</dbReference>
<sequence>MNERRVKGIEKEIARKIGTILLTEVKNEKLKNLVSVYNVKLSSDARYVDIIFSILNYKENINKEKLLEDLNKVKGFFRKRLSEELNIRYVPEIRVHLDDTIEYAVKISKLIDEVLDKK</sequence>
<evidence type="ECO:0000256" key="2">
    <source>
        <dbReference type="HAMAP-Rule" id="MF_00003"/>
    </source>
</evidence>
<accession>A0A6I8MCZ4</accession>
<dbReference type="NCBIfam" id="TIGR00082">
    <property type="entry name" value="rbfA"/>
    <property type="match status" value="1"/>
</dbReference>
<evidence type="ECO:0000256" key="1">
    <source>
        <dbReference type="ARBA" id="ARBA00022517"/>
    </source>
</evidence>
<comment type="function">
    <text evidence="2">One of several proteins that assist in the late maturation steps of the functional core of the 30S ribosomal subunit. Associates with free 30S ribosomal subunits (but not with 30S subunits that are part of 70S ribosomes or polysomes). Required for efficient processing of 16S rRNA. May interact with the 5'-terminal helix region of 16S rRNA.</text>
</comment>
<proteinExistence type="inferred from homology"/>
<keyword evidence="4" id="KW-1185">Reference proteome</keyword>
<dbReference type="InterPro" id="IPR015946">
    <property type="entry name" value="KH_dom-like_a/b"/>
</dbReference>
<comment type="subunit">
    <text evidence="2">Monomer. Binds 30S ribosomal subunits, but not 50S ribosomal subunits or 70S ribosomes.</text>
</comment>
<dbReference type="GO" id="GO:0030490">
    <property type="term" value="P:maturation of SSU-rRNA"/>
    <property type="evidence" value="ECO:0007669"/>
    <property type="project" value="UniProtKB-UniRule"/>
</dbReference>
<keyword evidence="2" id="KW-0963">Cytoplasm</keyword>
<dbReference type="PANTHER" id="PTHR33515">
    <property type="entry name" value="RIBOSOME-BINDING FACTOR A, CHLOROPLASTIC-RELATED"/>
    <property type="match status" value="1"/>
</dbReference>
<comment type="subcellular location">
    <subcellularLocation>
        <location evidence="2">Cytoplasm</location>
    </subcellularLocation>
</comment>
<dbReference type="GO" id="GO:0043024">
    <property type="term" value="F:ribosomal small subunit binding"/>
    <property type="evidence" value="ECO:0007669"/>
    <property type="project" value="TreeGrafter"/>
</dbReference>
<dbReference type="EMBL" id="CABWIB010000001">
    <property type="protein sequence ID" value="VWL85310.1"/>
    <property type="molecule type" value="Genomic_DNA"/>
</dbReference>
<name>A0A6I8MCZ4_9FUSO</name>
<gene>
    <name evidence="2" type="primary">rbfA</name>
    <name evidence="3" type="ORF">OMES3154_00594</name>
</gene>
<dbReference type="SUPFAM" id="SSF89919">
    <property type="entry name" value="Ribosome-binding factor A, RbfA"/>
    <property type="match status" value="1"/>
</dbReference>
<dbReference type="HAMAP" id="MF_00003">
    <property type="entry name" value="RbfA"/>
    <property type="match status" value="1"/>
</dbReference>
<comment type="similarity">
    <text evidence="2">Belongs to the RbfA family.</text>
</comment>
<protein>
    <recommendedName>
        <fullName evidence="2">Ribosome-binding factor A</fullName>
    </recommendedName>
</protein>
<evidence type="ECO:0000313" key="3">
    <source>
        <dbReference type="EMBL" id="VWL85310.1"/>
    </source>
</evidence>
<dbReference type="Gene3D" id="3.30.300.20">
    <property type="match status" value="1"/>
</dbReference>
<keyword evidence="1 2" id="KW-0690">Ribosome biogenesis</keyword>
<dbReference type="Proteomes" id="UP000419017">
    <property type="component" value="Unassembled WGS sequence"/>
</dbReference>
<dbReference type="RefSeq" id="WP_156683318.1">
    <property type="nucleotide sequence ID" value="NZ_CABWIB010000001.1"/>
</dbReference>
<organism evidence="3 4">
    <name type="scientific">Oceanivirga miroungae</name>
    <dbReference type="NCBI Taxonomy" id="1130046"/>
    <lineage>
        <taxon>Bacteria</taxon>
        <taxon>Fusobacteriati</taxon>
        <taxon>Fusobacteriota</taxon>
        <taxon>Fusobacteriia</taxon>
        <taxon>Fusobacteriales</taxon>
        <taxon>Leptotrichiaceae</taxon>
        <taxon>Oceanivirga</taxon>
    </lineage>
</organism>
<reference evidence="3 4" key="1">
    <citation type="submission" date="2019-10" db="EMBL/GenBank/DDBJ databases">
        <authorList>
            <person name="Blom J."/>
        </authorList>
    </citation>
    <scope>NUCLEOTIDE SEQUENCE [LARGE SCALE GENOMIC DNA]</scope>
    <source>
        <strain evidence="3 4">ES3154-GLU</strain>
    </source>
</reference>